<accession>A0A809ZVI3</accession>
<name>A0A809ZVI3_9BRAD</name>
<protein>
    <submittedName>
        <fullName evidence="1">Uncharacterized protein</fullName>
    </submittedName>
</protein>
<dbReference type="RefSeq" id="WP_183117533.1">
    <property type="nucleotide sequence ID" value="NZ_AP022638.1"/>
</dbReference>
<proteinExistence type="predicted"/>
<sequence length="686" mass="73021">MGAWLLKAFSGEQPRISANLLPPNGSQQAVNVRLDDGALDPLRKPEHAGQFAAYPGNFQSIYRYGATWLGWPGAVYAVPGPVATDRLYIMGDGAPKMRVNDTEYPLAVPYPVNALTGSLPANGSRTYAYSYVDKNGVESGPSPISGSVAWNSNRTVTVSGLEDVPTGIVSQNFYRNDGSNWYFVAKRAAAKGDFIDDVTDAKPRALPAASATQAPTTAPTGAFDYIDLVVTRVYVYTYVTAFGEESEPCPASNLVDWEPGMTVTLTGFAGDPGGRNIVSQRIYRTQTGDSGTDLYFIAERAVSSADFVDDIAEDAFGEVLPSRAYNAPPDGLTGLISMPNGMMAAFRGKDLYFCQPWLPHAWPEAYVLTCDYDIVALGAIGTSLIIMTTGKPYLAQGTDPSSMQMVRLASNLPCVNARGVVDLGMAIAYPSHEGLVLAGADGSAQVVTAQLFNREAWQQFNPGTICAGQLSGRYIASFNSVNPDGTPLVGTFIINTDGSGAFLSRSNVNAVAFHYDISESALYYLTSSGEVLHFDAPGGPPLNYYWKSKPLLLSAPENFAVIRVDSDDAPNLQDIANINAARAAAVAENEIIIASPLGSEINGQVANVYTLAGDPLEPIPGMAKTITVNVYADGILRASATKTGQMLRLPAGFKARKWEIDVYGSARVQQIAMASSVTELKAMAGS</sequence>
<organism evidence="1">
    <name type="scientific">Bradyrhizobium diazoefficiens</name>
    <dbReference type="NCBI Taxonomy" id="1355477"/>
    <lineage>
        <taxon>Bacteria</taxon>
        <taxon>Pseudomonadati</taxon>
        <taxon>Pseudomonadota</taxon>
        <taxon>Alphaproteobacteria</taxon>
        <taxon>Hyphomicrobiales</taxon>
        <taxon>Nitrobacteraceae</taxon>
        <taxon>Bradyrhizobium</taxon>
    </lineage>
</organism>
<gene>
    <name evidence="1" type="ORF">XF5B_39310</name>
</gene>
<evidence type="ECO:0000313" key="1">
    <source>
        <dbReference type="EMBL" id="BCE56419.1"/>
    </source>
</evidence>
<dbReference type="EMBL" id="AP023095">
    <property type="protein sequence ID" value="BCE56419.1"/>
    <property type="molecule type" value="Genomic_DNA"/>
</dbReference>
<reference evidence="1" key="1">
    <citation type="submission" date="2020-05" db="EMBL/GenBank/DDBJ databases">
        <title>Complete genome sequence of Bradyrhizobium diazoefficiens XF5 isolated from soybean nodule.</title>
        <authorList>
            <person name="Noda R."/>
            <person name="Kakizaki K."/>
            <person name="Minamisawa K."/>
        </authorList>
    </citation>
    <scope>NUCLEOTIDE SEQUENCE</scope>
    <source>
        <strain evidence="1">XF5</strain>
    </source>
</reference>
<dbReference type="AlphaFoldDB" id="A0A809ZVI3"/>